<feature type="domain" description="C2H2-type" evidence="14">
    <location>
        <begin position="528"/>
        <end position="555"/>
    </location>
</feature>
<dbReference type="CDD" id="cd07936">
    <property type="entry name" value="SCAN"/>
    <property type="match status" value="1"/>
</dbReference>
<feature type="domain" description="SCAN box" evidence="15">
    <location>
        <begin position="56"/>
        <end position="138"/>
    </location>
</feature>
<feature type="domain" description="KRAB" evidence="16">
    <location>
        <begin position="222"/>
        <end position="292"/>
    </location>
</feature>
<dbReference type="GO" id="GO:0005634">
    <property type="term" value="C:nucleus"/>
    <property type="evidence" value="ECO:0007669"/>
    <property type="project" value="UniProtKB-SubCell"/>
</dbReference>
<dbReference type="InterPro" id="IPR001909">
    <property type="entry name" value="KRAB"/>
</dbReference>
<keyword evidence="6" id="KW-0862">Zinc</keyword>
<dbReference type="OrthoDB" id="8922241at2759"/>
<evidence type="ECO:0000256" key="11">
    <source>
        <dbReference type="PROSITE-ProRule" id="PRU00042"/>
    </source>
</evidence>
<dbReference type="FunFam" id="3.30.160.60:FF:001915">
    <property type="entry name" value="Zinc finger protein 287"/>
    <property type="match status" value="1"/>
</dbReference>
<keyword evidence="3" id="KW-0479">Metal-binding</keyword>
<dbReference type="Pfam" id="PF01352">
    <property type="entry name" value="KRAB"/>
    <property type="match status" value="1"/>
</dbReference>
<keyword evidence="4" id="KW-0677">Repeat</keyword>
<dbReference type="FunFam" id="3.30.160.60:FF:000690">
    <property type="entry name" value="Zinc finger protein 354C"/>
    <property type="match status" value="1"/>
</dbReference>
<evidence type="ECO:0000256" key="5">
    <source>
        <dbReference type="ARBA" id="ARBA00022771"/>
    </source>
</evidence>
<dbReference type="AlphaFoldDB" id="A0A1S3GCB4"/>
<evidence type="ECO:0000256" key="6">
    <source>
        <dbReference type="ARBA" id="ARBA00022833"/>
    </source>
</evidence>
<evidence type="ECO:0000256" key="13">
    <source>
        <dbReference type="SAM" id="MobiDB-lite"/>
    </source>
</evidence>
<dbReference type="CDD" id="cd07765">
    <property type="entry name" value="KRAB_A-box"/>
    <property type="match status" value="1"/>
</dbReference>
<dbReference type="InterPro" id="IPR036236">
    <property type="entry name" value="Znf_C2H2_sf"/>
</dbReference>
<feature type="region of interest" description="Disordered" evidence="13">
    <location>
        <begin position="429"/>
        <end position="476"/>
    </location>
</feature>
<dbReference type="InterPro" id="IPR036051">
    <property type="entry name" value="KRAB_dom_sf"/>
</dbReference>
<feature type="region of interest" description="Disordered" evidence="13">
    <location>
        <begin position="367"/>
        <end position="416"/>
    </location>
</feature>
<dbReference type="PROSITE" id="PS50157">
    <property type="entry name" value="ZINC_FINGER_C2H2_2"/>
    <property type="match status" value="11"/>
</dbReference>
<dbReference type="InterPro" id="IPR050826">
    <property type="entry name" value="Krueppel_C2H2_ZnFinger"/>
</dbReference>
<dbReference type="InterPro" id="IPR003309">
    <property type="entry name" value="SCAN_dom"/>
</dbReference>
<dbReference type="SUPFAM" id="SSF109640">
    <property type="entry name" value="KRAB domain (Kruppel-associated box)"/>
    <property type="match status" value="1"/>
</dbReference>
<evidence type="ECO:0000259" key="16">
    <source>
        <dbReference type="PROSITE" id="PS50805"/>
    </source>
</evidence>
<dbReference type="PROSITE" id="PS50805">
    <property type="entry name" value="KRAB"/>
    <property type="match status" value="1"/>
</dbReference>
<dbReference type="InParanoid" id="A0A1S3GCB4"/>
<evidence type="ECO:0000256" key="9">
    <source>
        <dbReference type="ARBA" id="ARBA00023163"/>
    </source>
</evidence>
<keyword evidence="8" id="KW-0238">DNA-binding</keyword>
<accession>A0A1S3GCB4</accession>
<evidence type="ECO:0000256" key="4">
    <source>
        <dbReference type="ARBA" id="ARBA00022737"/>
    </source>
</evidence>
<evidence type="ECO:0000256" key="7">
    <source>
        <dbReference type="ARBA" id="ARBA00023015"/>
    </source>
</evidence>
<comment type="subcellular location">
    <subcellularLocation>
        <location evidence="1 12">Nucleus</location>
    </subcellularLocation>
</comment>
<gene>
    <name evidence="18" type="primary">Znf445</name>
</gene>
<evidence type="ECO:0000256" key="3">
    <source>
        <dbReference type="ARBA" id="ARBA00022723"/>
    </source>
</evidence>
<feature type="region of interest" description="Disordered" evidence="13">
    <location>
        <begin position="198"/>
        <end position="221"/>
    </location>
</feature>
<feature type="domain" description="C2H2-type" evidence="14">
    <location>
        <begin position="610"/>
        <end position="637"/>
    </location>
</feature>
<organism evidence="17 18">
    <name type="scientific">Dipodomys ordii</name>
    <name type="common">Ord's kangaroo rat</name>
    <dbReference type="NCBI Taxonomy" id="10020"/>
    <lineage>
        <taxon>Eukaryota</taxon>
        <taxon>Metazoa</taxon>
        <taxon>Chordata</taxon>
        <taxon>Craniata</taxon>
        <taxon>Vertebrata</taxon>
        <taxon>Euteleostomi</taxon>
        <taxon>Mammalia</taxon>
        <taxon>Eutheria</taxon>
        <taxon>Euarchontoglires</taxon>
        <taxon>Glires</taxon>
        <taxon>Rodentia</taxon>
        <taxon>Castorimorpha</taxon>
        <taxon>Heteromyidae</taxon>
        <taxon>Dipodomyinae</taxon>
        <taxon>Dipodomys</taxon>
    </lineage>
</organism>
<dbReference type="PANTHER" id="PTHR24377">
    <property type="entry name" value="IP01015P-RELATED"/>
    <property type="match status" value="1"/>
</dbReference>
<dbReference type="FunCoup" id="A0A1S3GCB4">
    <property type="interactions" value="901"/>
</dbReference>
<dbReference type="FunFam" id="3.30.160.60:FF:000646">
    <property type="entry name" value="Myeloid zinc finger 1"/>
    <property type="match status" value="1"/>
</dbReference>
<feature type="compositionally biased region" description="Polar residues" evidence="13">
    <location>
        <begin position="374"/>
        <end position="392"/>
    </location>
</feature>
<evidence type="ECO:0000313" key="17">
    <source>
        <dbReference type="Proteomes" id="UP000081671"/>
    </source>
</evidence>
<dbReference type="Pfam" id="PF02023">
    <property type="entry name" value="SCAN"/>
    <property type="match status" value="1"/>
</dbReference>
<evidence type="ECO:0000256" key="2">
    <source>
        <dbReference type="ARBA" id="ARBA00006991"/>
    </source>
</evidence>
<feature type="region of interest" description="Disordered" evidence="13">
    <location>
        <begin position="630"/>
        <end position="665"/>
    </location>
</feature>
<dbReference type="SUPFAM" id="SSF57667">
    <property type="entry name" value="beta-beta-alpha zinc fingers"/>
    <property type="match status" value="7"/>
</dbReference>
<dbReference type="FunFam" id="3.30.160.60:FF:000193">
    <property type="entry name" value="Zinc finger protein 300"/>
    <property type="match status" value="1"/>
</dbReference>
<feature type="domain" description="C2H2-type" evidence="14">
    <location>
        <begin position="817"/>
        <end position="844"/>
    </location>
</feature>
<dbReference type="Gene3D" id="3.30.160.60">
    <property type="entry name" value="Classic Zinc Finger"/>
    <property type="match status" value="11"/>
</dbReference>
<dbReference type="Proteomes" id="UP000081671">
    <property type="component" value="Unplaced"/>
</dbReference>
<keyword evidence="7" id="KW-0805">Transcription regulation</keyword>
<feature type="compositionally biased region" description="Basic residues" evidence="13">
    <location>
        <begin position="393"/>
        <end position="412"/>
    </location>
</feature>
<feature type="domain" description="C2H2-type" evidence="14">
    <location>
        <begin position="683"/>
        <end position="710"/>
    </location>
</feature>
<evidence type="ECO:0000256" key="10">
    <source>
        <dbReference type="ARBA" id="ARBA00023242"/>
    </source>
</evidence>
<feature type="domain" description="C2H2-type" evidence="14">
    <location>
        <begin position="766"/>
        <end position="789"/>
    </location>
</feature>
<dbReference type="PROSITE" id="PS50804">
    <property type="entry name" value="SCAN_BOX"/>
    <property type="match status" value="1"/>
</dbReference>
<evidence type="ECO:0000256" key="8">
    <source>
        <dbReference type="ARBA" id="ARBA00023125"/>
    </source>
</evidence>
<feature type="compositionally biased region" description="Polar residues" evidence="13">
    <location>
        <begin position="925"/>
        <end position="937"/>
    </location>
</feature>
<comment type="similarity">
    <text evidence="2">Belongs to the krueppel C2H2-type zinc-finger protein family.</text>
</comment>
<keyword evidence="10 12" id="KW-0539">Nucleus</keyword>
<dbReference type="FunFam" id="3.30.160.60:FF:001124">
    <property type="entry name" value="Zinc finger protein 445"/>
    <property type="match status" value="1"/>
</dbReference>
<feature type="domain" description="C2H2-type" evidence="14">
    <location>
        <begin position="500"/>
        <end position="527"/>
    </location>
</feature>
<dbReference type="SMART" id="SM00349">
    <property type="entry name" value="KRAB"/>
    <property type="match status" value="1"/>
</dbReference>
<proteinExistence type="inferred from homology"/>
<feature type="domain" description="C2H2-type" evidence="14">
    <location>
        <begin position="582"/>
        <end position="609"/>
    </location>
</feature>
<dbReference type="GO" id="GO:0005694">
    <property type="term" value="C:chromosome"/>
    <property type="evidence" value="ECO:0007669"/>
    <property type="project" value="UniProtKB-ARBA"/>
</dbReference>
<dbReference type="FunFam" id="3.30.160.60:FF:000902">
    <property type="entry name" value="Zinc finger protein 445"/>
    <property type="match status" value="1"/>
</dbReference>
<feature type="compositionally biased region" description="Pro residues" evidence="13">
    <location>
        <begin position="456"/>
        <end position="466"/>
    </location>
</feature>
<dbReference type="GeneID" id="105996190"/>
<reference evidence="18" key="1">
    <citation type="submission" date="2025-08" db="UniProtKB">
        <authorList>
            <consortium name="RefSeq"/>
        </authorList>
    </citation>
    <scope>IDENTIFICATION</scope>
    <source>
        <tissue evidence="18">Kidney</tissue>
    </source>
</reference>
<dbReference type="InterPro" id="IPR013087">
    <property type="entry name" value="Znf_C2H2_type"/>
</dbReference>
<evidence type="ECO:0000259" key="15">
    <source>
        <dbReference type="PROSITE" id="PS50804"/>
    </source>
</evidence>
<dbReference type="CTD" id="353274"/>
<dbReference type="GO" id="GO:0008270">
    <property type="term" value="F:zinc ion binding"/>
    <property type="evidence" value="ECO:0007669"/>
    <property type="project" value="UniProtKB-KW"/>
</dbReference>
<dbReference type="PROSITE" id="PS00028">
    <property type="entry name" value="ZINC_FINGER_C2H2_1"/>
    <property type="match status" value="11"/>
</dbReference>
<evidence type="ECO:0000256" key="1">
    <source>
        <dbReference type="ARBA" id="ARBA00004123"/>
    </source>
</evidence>
<dbReference type="InterPro" id="IPR038269">
    <property type="entry name" value="SCAN_sf"/>
</dbReference>
<dbReference type="Gene3D" id="1.10.4020.10">
    <property type="entry name" value="DNA breaking-rejoining enzymes"/>
    <property type="match status" value="1"/>
</dbReference>
<evidence type="ECO:0000259" key="14">
    <source>
        <dbReference type="PROSITE" id="PS50157"/>
    </source>
</evidence>
<dbReference type="GO" id="GO:0045893">
    <property type="term" value="P:positive regulation of DNA-templated transcription"/>
    <property type="evidence" value="ECO:0007669"/>
    <property type="project" value="UniProtKB-ARBA"/>
</dbReference>
<dbReference type="GO" id="GO:0043565">
    <property type="term" value="F:sequence-specific DNA binding"/>
    <property type="evidence" value="ECO:0007669"/>
    <property type="project" value="UniProtKB-ARBA"/>
</dbReference>
<dbReference type="KEGG" id="dord:105996190"/>
<dbReference type="SMART" id="SM00431">
    <property type="entry name" value="SCAN"/>
    <property type="match status" value="1"/>
</dbReference>
<dbReference type="FunFam" id="3.30.160.60:FF:000870">
    <property type="entry name" value="zinc finger protein 197 isoform X1"/>
    <property type="match status" value="1"/>
</dbReference>
<dbReference type="RefSeq" id="XP_012885657.1">
    <property type="nucleotide sequence ID" value="XM_013030203.1"/>
</dbReference>
<feature type="domain" description="C2H2-type" evidence="14">
    <location>
        <begin position="738"/>
        <end position="765"/>
    </location>
</feature>
<feature type="compositionally biased region" description="Polar residues" evidence="13">
    <location>
        <begin position="198"/>
        <end position="209"/>
    </location>
</feature>
<protein>
    <submittedName>
        <fullName evidence="18">Zinc finger protein 445</fullName>
    </submittedName>
</protein>
<evidence type="ECO:0000313" key="18">
    <source>
        <dbReference type="RefSeq" id="XP_012885657.1"/>
    </source>
</evidence>
<feature type="compositionally biased region" description="Basic and acidic residues" evidence="13">
    <location>
        <begin position="437"/>
        <end position="449"/>
    </location>
</feature>
<dbReference type="Pfam" id="PF00096">
    <property type="entry name" value="zf-C2H2"/>
    <property type="match status" value="8"/>
</dbReference>
<dbReference type="SMART" id="SM00355">
    <property type="entry name" value="ZnF_C2H2"/>
    <property type="match status" value="11"/>
</dbReference>
<evidence type="ECO:0000256" key="12">
    <source>
        <dbReference type="PROSITE-ProRule" id="PRU00187"/>
    </source>
</evidence>
<dbReference type="Gene3D" id="6.10.140.140">
    <property type="match status" value="1"/>
</dbReference>
<dbReference type="SUPFAM" id="SSF47353">
    <property type="entry name" value="Retrovirus capsid dimerization domain-like"/>
    <property type="match status" value="1"/>
</dbReference>
<dbReference type="FunFam" id="1.10.4020.10:FF:000001">
    <property type="entry name" value="zinc finger protein 263 isoform X1"/>
    <property type="match status" value="1"/>
</dbReference>
<name>A0A1S3GCB4_DIPOR</name>
<feature type="region of interest" description="Disordered" evidence="13">
    <location>
        <begin position="921"/>
        <end position="951"/>
    </location>
</feature>
<dbReference type="FunFam" id="3.30.160.60:FF:001732">
    <property type="entry name" value="Zgc:162936"/>
    <property type="match status" value="1"/>
</dbReference>
<keyword evidence="9" id="KW-0804">Transcription</keyword>
<keyword evidence="17" id="KW-1185">Reference proteome</keyword>
<sequence length="1003" mass="115054">MPPGRWNFVHPVRAQAPRGRGRLSKIKKEEEEDEGYTLGETARPQTLNHAGQELFRQLFRQLRYHESSGPLETLSRLRELCRWWMRPDVLSKAQMLELLVLEQFLSILPGELRAWVQLHSPVSGQEAVALLEELPRDFDGTSQMDPSPVSQAVHWLGTGALQSPQIQPEASSLGNSSAPWDHLEPPSEIGVHDFLSRQSDTPSVQVSDPSQKEESPGDQEALTFKDVEVIFSQDEWGCLNSAQRNLYQDVMLENYGTLASLVGSFSKPALISWLETREPWGLNIYTVQPEGETDTACPEGGELQPQTSQIQSFLGHMKSDVPSEHPLTDIQEETGLRDSVEQENNDVHLPCGNPIQVRVKTEETTFSPGIGDESQGSEQSNTFNLKPSTCSKTSRKKRALKHGRGRPFRKNSHPYDYKKYGKGLRHAQRALSLHPRIPIDTKENEKDTCGKSFSLPSPPPQEPTPDNPGMLNTSTDCGTPFHPSPHLLFHPRLPTPEKIFKCRVCEKAFKWNSNCLRHEKIHTGVKPYKCSICEKAFQRLSAYRLHQHTHAKQMCTPPPPPPLYEDAGLGYHVREQNGEKYLDCSHCGKSFHCKSYVLEHQRIHTKEKPYRCGSCRKSFRWRSNFNRHVRQHREQEEGRQHKYASQDPPTEEKTFHRPPPKNTFNPKKKLLEHQIVHSRDKLYQCNECGQGFAFRSAFIVHKKNHAIQRKTEGQRLSLGQETACAAPHSRGNAEEKPYKCSQCDKVFRHHSFLLIHQRVHTREKPYQCKECGKAFRWTSNLYRHQRQHSVSLHYKYRRAPKEAPSPQPDSPSDGKHFWCQECGKTFTRKRSLVDHMGIHSGEKRYKCNLCGKSYDRNYRLVNHQRIHATDRPFMSQWCGKEFRDLHTFSLHPKAHTRVAQTKRTRPTVTDLDAQVQEFKAGGTKSLESSEGPSTQDSVVPELPNRPTEKKGHKCNLCGKAFCKNSLLLSHKRFHTRERPFKCAVCGKTFRWSSNLARHMKNHI</sequence>
<dbReference type="FunFam" id="3.30.160.60:FF:000206">
    <property type="entry name" value="zinc finger protein 202 isoform X1"/>
    <property type="match status" value="1"/>
</dbReference>
<keyword evidence="5 11" id="KW-0863">Zinc-finger</keyword>
<feature type="domain" description="C2H2-type" evidence="14">
    <location>
        <begin position="952"/>
        <end position="979"/>
    </location>
</feature>
<feature type="domain" description="C2H2-type" evidence="14">
    <location>
        <begin position="845"/>
        <end position="872"/>
    </location>
</feature>
<feature type="domain" description="C2H2-type" evidence="14">
    <location>
        <begin position="980"/>
        <end position="1003"/>
    </location>
</feature>